<protein>
    <recommendedName>
        <fullName evidence="3">DUF4369 domain-containing protein</fullName>
    </recommendedName>
</protein>
<organism evidence="1 2">
    <name type="scientific">Aureibaculum flavum</name>
    <dbReference type="NCBI Taxonomy" id="2795986"/>
    <lineage>
        <taxon>Bacteria</taxon>
        <taxon>Pseudomonadati</taxon>
        <taxon>Bacteroidota</taxon>
        <taxon>Flavobacteriia</taxon>
        <taxon>Flavobacteriales</taxon>
        <taxon>Flavobacteriaceae</taxon>
        <taxon>Aureibaculum</taxon>
    </lineage>
</organism>
<sequence>MIKFAYFFMILMGVSSYGQFQSASIVSDRFVDYSHLVFGVDLRDKDLVGSIYINDKFSPAKLSNNNTIYNANFDAYKGEIVIESDGKFFAVAKTFDNEITFINQKKVYKVYNYNIEEKESLGFFTVLYKGDKISLLNKEIIKYFEEFEAKTGYEEYRPPTLKRMKDKLFIGYFDHSAIEVPNKKKDIFKLFSSKVKIMKSYAKDKKLNPKKEGDLLKLVIYYNSL</sequence>
<dbReference type="Proteomes" id="UP000623301">
    <property type="component" value="Unassembled WGS sequence"/>
</dbReference>
<gene>
    <name evidence="1" type="ORF">JBL43_17640</name>
</gene>
<dbReference type="EMBL" id="JAEHFJ010000011">
    <property type="protein sequence ID" value="MBJ2176079.1"/>
    <property type="molecule type" value="Genomic_DNA"/>
</dbReference>
<keyword evidence="2" id="KW-1185">Reference proteome</keyword>
<evidence type="ECO:0000313" key="2">
    <source>
        <dbReference type="Proteomes" id="UP000623301"/>
    </source>
</evidence>
<proteinExistence type="predicted"/>
<reference evidence="1 2" key="1">
    <citation type="submission" date="2020-12" db="EMBL/GenBank/DDBJ databases">
        <title>Aureibaculum luteum sp. nov. and Aureibaculum flavum sp. nov., novel members of the family Flavobacteriaceae isolated from Antarctic intertidal sediments.</title>
        <authorList>
            <person name="He X."/>
            <person name="Zhang X."/>
        </authorList>
    </citation>
    <scope>NUCLEOTIDE SEQUENCE [LARGE SCALE GENOMIC DNA]</scope>
    <source>
        <strain evidence="1 2">A20</strain>
    </source>
</reference>
<name>A0ABS0WVS2_9FLAO</name>
<evidence type="ECO:0008006" key="3">
    <source>
        <dbReference type="Google" id="ProtNLM"/>
    </source>
</evidence>
<comment type="caution">
    <text evidence="1">The sequence shown here is derived from an EMBL/GenBank/DDBJ whole genome shotgun (WGS) entry which is preliminary data.</text>
</comment>
<accession>A0ABS0WVS2</accession>
<evidence type="ECO:0000313" key="1">
    <source>
        <dbReference type="EMBL" id="MBJ2176079.1"/>
    </source>
</evidence>
<dbReference type="RefSeq" id="WP_198842710.1">
    <property type="nucleotide sequence ID" value="NZ_JAEHFJ010000011.1"/>
</dbReference>